<dbReference type="EMBL" id="CP114588">
    <property type="protein sequence ID" value="WBA08941.1"/>
    <property type="molecule type" value="Genomic_DNA"/>
</dbReference>
<keyword evidence="2 10" id="KW-0444">Lipid biosynthesis</keyword>
<dbReference type="Pfam" id="PF02660">
    <property type="entry name" value="G3P_acyltransf"/>
    <property type="match status" value="1"/>
</dbReference>
<evidence type="ECO:0000256" key="2">
    <source>
        <dbReference type="ARBA" id="ARBA00022516"/>
    </source>
</evidence>
<comment type="pathway">
    <text evidence="10">Lipid metabolism; phospholipid metabolism.</text>
</comment>
<evidence type="ECO:0000256" key="10">
    <source>
        <dbReference type="HAMAP-Rule" id="MF_01043"/>
    </source>
</evidence>
<dbReference type="Proteomes" id="UP001164748">
    <property type="component" value="Chromosome"/>
</dbReference>
<dbReference type="InterPro" id="IPR003811">
    <property type="entry name" value="G3P_acylTferase_PlsY"/>
</dbReference>
<keyword evidence="7 10" id="KW-0472">Membrane</keyword>
<evidence type="ECO:0000256" key="6">
    <source>
        <dbReference type="ARBA" id="ARBA00023098"/>
    </source>
</evidence>
<organism evidence="11 12">
    <name type="scientific">Salinivibrio kushneri</name>
    <dbReference type="NCBI Taxonomy" id="1908198"/>
    <lineage>
        <taxon>Bacteria</taxon>
        <taxon>Pseudomonadati</taxon>
        <taxon>Pseudomonadota</taxon>
        <taxon>Gammaproteobacteria</taxon>
        <taxon>Vibrionales</taxon>
        <taxon>Vibrionaceae</taxon>
        <taxon>Salinivibrio</taxon>
    </lineage>
</organism>
<protein>
    <recommendedName>
        <fullName evidence="10">Glycerol-3-phosphate acyltransferase</fullName>
    </recommendedName>
    <alternativeName>
        <fullName evidence="10">Acyl-PO4 G3P acyltransferase</fullName>
    </alternativeName>
    <alternativeName>
        <fullName evidence="10">Acyl-phosphate--glycerol-3-phosphate acyltransferase</fullName>
    </alternativeName>
    <alternativeName>
        <fullName evidence="10">G3P acyltransferase</fullName>
        <shortName evidence="10">GPAT</shortName>
        <ecNumber evidence="10">2.3.1.275</ecNumber>
    </alternativeName>
    <alternativeName>
        <fullName evidence="10">Lysophosphatidic acid synthase</fullName>
        <shortName evidence="10">LPA synthase</shortName>
    </alternativeName>
</protein>
<reference evidence="11" key="1">
    <citation type="submission" date="2022-09" db="EMBL/GenBank/DDBJ databases">
        <authorList>
            <person name="Li Z.-J."/>
        </authorList>
    </citation>
    <scope>NUCLEOTIDE SEQUENCE</scope>
    <source>
        <strain evidence="11">TGB11</strain>
    </source>
</reference>
<comment type="catalytic activity">
    <reaction evidence="10">
        <text>an acyl phosphate + sn-glycerol 3-phosphate = a 1-acyl-sn-glycero-3-phosphate + phosphate</text>
        <dbReference type="Rhea" id="RHEA:34075"/>
        <dbReference type="ChEBI" id="CHEBI:43474"/>
        <dbReference type="ChEBI" id="CHEBI:57597"/>
        <dbReference type="ChEBI" id="CHEBI:57970"/>
        <dbReference type="ChEBI" id="CHEBI:59918"/>
        <dbReference type="EC" id="2.3.1.275"/>
    </reaction>
</comment>
<evidence type="ECO:0000313" key="12">
    <source>
        <dbReference type="Proteomes" id="UP001164748"/>
    </source>
</evidence>
<evidence type="ECO:0000256" key="8">
    <source>
        <dbReference type="ARBA" id="ARBA00023209"/>
    </source>
</evidence>
<evidence type="ECO:0000256" key="3">
    <source>
        <dbReference type="ARBA" id="ARBA00022679"/>
    </source>
</evidence>
<dbReference type="NCBIfam" id="TIGR00023">
    <property type="entry name" value="glycerol-3-phosphate 1-O-acyltransferase PlsY"/>
    <property type="match status" value="1"/>
</dbReference>
<dbReference type="GO" id="GO:0005886">
    <property type="term" value="C:plasma membrane"/>
    <property type="evidence" value="ECO:0007669"/>
    <property type="project" value="UniProtKB-SubCell"/>
</dbReference>
<comment type="similarity">
    <text evidence="10">Belongs to the PlsY family.</text>
</comment>
<name>A0AA47KL59_9GAMM</name>
<evidence type="ECO:0000256" key="7">
    <source>
        <dbReference type="ARBA" id="ARBA00023136"/>
    </source>
</evidence>
<feature type="transmembrane region" description="Helical" evidence="10">
    <location>
        <begin position="71"/>
        <end position="96"/>
    </location>
</feature>
<feature type="transmembrane region" description="Helical" evidence="10">
    <location>
        <begin position="139"/>
        <end position="158"/>
    </location>
</feature>
<comment type="caution">
    <text evidence="10">Lacks conserved residue(s) required for the propagation of feature annotation.</text>
</comment>
<keyword evidence="5 10" id="KW-1133">Transmembrane helix</keyword>
<accession>A0AA47KL59</accession>
<dbReference type="PANTHER" id="PTHR30309:SF0">
    <property type="entry name" value="GLYCEROL-3-PHOSPHATE ACYLTRANSFERASE-RELATED"/>
    <property type="match status" value="1"/>
</dbReference>
<evidence type="ECO:0000256" key="4">
    <source>
        <dbReference type="ARBA" id="ARBA00022692"/>
    </source>
</evidence>
<evidence type="ECO:0000256" key="1">
    <source>
        <dbReference type="ARBA" id="ARBA00022475"/>
    </source>
</evidence>
<evidence type="ECO:0000256" key="5">
    <source>
        <dbReference type="ARBA" id="ARBA00022989"/>
    </source>
</evidence>
<keyword evidence="11" id="KW-0012">Acyltransferase</keyword>
<feature type="transmembrane region" description="Helical" evidence="10">
    <location>
        <begin position="108"/>
        <end position="133"/>
    </location>
</feature>
<dbReference type="SMART" id="SM01207">
    <property type="entry name" value="G3P_acyltransf"/>
    <property type="match status" value="1"/>
</dbReference>
<keyword evidence="4 10" id="KW-0812">Transmembrane</keyword>
<comment type="subunit">
    <text evidence="10">Probably interacts with PlsX.</text>
</comment>
<evidence type="ECO:0000313" key="11">
    <source>
        <dbReference type="EMBL" id="WBA08941.1"/>
    </source>
</evidence>
<comment type="function">
    <text evidence="10">Catalyzes the transfer of an acyl group from acyl-phosphate (acyl-PO(4)) to glycerol-3-phosphate (G3P) to form lysophosphatidic acid (LPA). This enzyme utilizes acyl-phosphate as fatty acyl donor, but not acyl-CoA or acyl-ACP.</text>
</comment>
<comment type="subcellular location">
    <subcellularLocation>
        <location evidence="10">Cell membrane</location>
        <topology evidence="10">Multi-pass membrane protein</topology>
    </subcellularLocation>
</comment>
<keyword evidence="9 10" id="KW-1208">Phospholipid metabolism</keyword>
<dbReference type="RefSeq" id="WP_046073899.1">
    <property type="nucleotide sequence ID" value="NZ_CP114588.1"/>
</dbReference>
<gene>
    <name evidence="10 11" type="primary">plsY</name>
    <name evidence="11" type="ORF">N8M53_01560</name>
</gene>
<proteinExistence type="inferred from homology"/>
<dbReference type="PANTHER" id="PTHR30309">
    <property type="entry name" value="INNER MEMBRANE PROTEIN YGIH"/>
    <property type="match status" value="1"/>
</dbReference>
<evidence type="ECO:0000256" key="9">
    <source>
        <dbReference type="ARBA" id="ARBA00023264"/>
    </source>
</evidence>
<dbReference type="EC" id="2.3.1.275" evidence="10"/>
<keyword evidence="3 10" id="KW-0808">Transferase</keyword>
<keyword evidence="8 10" id="KW-0594">Phospholipid biosynthesis</keyword>
<dbReference type="HAMAP" id="MF_01043">
    <property type="entry name" value="PlsY"/>
    <property type="match status" value="1"/>
</dbReference>
<dbReference type="GO" id="GO:0043772">
    <property type="term" value="F:acyl-phosphate glycerol-3-phosphate acyltransferase activity"/>
    <property type="evidence" value="ECO:0007669"/>
    <property type="project" value="UniProtKB-UniRule"/>
</dbReference>
<sequence>MTALAIAIIIAAYLLGSVSSAVLVCRAFGLPDPRDQGSKNPGATNVYRLGGRFAAAWVLLCDMLKGMIPVWLSYLIGINPFLLGLIAIAACLGHIYPVFFHFRGGKGVATALGAMAPIGLSLTGLLVATWGLVLVLTGYSSLSAIVTAIVAPLFTWWIKPQFTMPVAMLSCLILFRHYDNIRRLLDGDEKPVLLGWWRR</sequence>
<dbReference type="GO" id="GO:0008654">
    <property type="term" value="P:phospholipid biosynthetic process"/>
    <property type="evidence" value="ECO:0007669"/>
    <property type="project" value="UniProtKB-UniRule"/>
</dbReference>
<keyword evidence="6 10" id="KW-0443">Lipid metabolism</keyword>
<dbReference type="AlphaFoldDB" id="A0AA47KL59"/>
<keyword evidence="1 10" id="KW-1003">Cell membrane</keyword>